<dbReference type="InterPro" id="IPR017871">
    <property type="entry name" value="ABC_transporter-like_CS"/>
</dbReference>
<dbReference type="PANTHER" id="PTHR43582:SF2">
    <property type="entry name" value="LINEARMYCIN RESISTANCE ATP-BINDING PROTEIN LNRL"/>
    <property type="match status" value="1"/>
</dbReference>
<protein>
    <submittedName>
        <fullName evidence="4">ABC transporter ATP-binding protein</fullName>
    </submittedName>
</protein>
<evidence type="ECO:0000313" key="4">
    <source>
        <dbReference type="EMBL" id="NBJ92713.1"/>
    </source>
</evidence>
<dbReference type="EMBL" id="QZDT01000011">
    <property type="protein sequence ID" value="NBJ92713.1"/>
    <property type="molecule type" value="Genomic_DNA"/>
</dbReference>
<dbReference type="Pfam" id="PF00005">
    <property type="entry name" value="ABC_tran"/>
    <property type="match status" value="1"/>
</dbReference>
<evidence type="ECO:0000256" key="1">
    <source>
        <dbReference type="ARBA" id="ARBA00022741"/>
    </source>
</evidence>
<evidence type="ECO:0000259" key="3">
    <source>
        <dbReference type="PROSITE" id="PS50893"/>
    </source>
</evidence>
<dbReference type="Proteomes" id="UP001154420">
    <property type="component" value="Unassembled WGS sequence"/>
</dbReference>
<dbReference type="GO" id="GO:0016887">
    <property type="term" value="F:ATP hydrolysis activity"/>
    <property type="evidence" value="ECO:0007669"/>
    <property type="project" value="InterPro"/>
</dbReference>
<organism evidence="4 5">
    <name type="scientific">Parablautia muri</name>
    <dbReference type="NCBI Taxonomy" id="2320879"/>
    <lineage>
        <taxon>Bacteria</taxon>
        <taxon>Bacillati</taxon>
        <taxon>Bacillota</taxon>
        <taxon>Clostridia</taxon>
        <taxon>Lachnospirales</taxon>
        <taxon>Lachnospiraceae</taxon>
        <taxon>Parablautia</taxon>
    </lineage>
</organism>
<keyword evidence="2 4" id="KW-0067">ATP-binding</keyword>
<sequence length="294" mass="34062">MVTIRQLEVKYGSQTALRIDTPVSFEKGERIGIIGSNGAGKSTLIKALLGLIPYRGRVITNLKPEQMAVHMQFNEYVTTMSVKYIMETILDTKIAKNKELQELISFFEFESCLPKRFNALSGGQKQKFTIIMVMFQKAELTFYDEVTSGLDFETRQRLTEKLSQWYRDKEDTLVVVSHYYEELEQLASKLLILDKGRVIAFGEKQRLFRKYCGKVVLIMENNDKNRALSRNFPTLKSPEHLIALSCEDEAQEWKAMKALAENNVNFKRSNSDIEIMFMNARERFYAQQKVSSER</sequence>
<name>A0A9X5BFJ7_9FIRM</name>
<dbReference type="OrthoDB" id="9776369at2"/>
<comment type="caution">
    <text evidence="4">The sequence shown here is derived from an EMBL/GenBank/DDBJ whole genome shotgun (WGS) entry which is preliminary data.</text>
</comment>
<dbReference type="Gene3D" id="3.40.50.300">
    <property type="entry name" value="P-loop containing nucleotide triphosphate hydrolases"/>
    <property type="match status" value="1"/>
</dbReference>
<dbReference type="AlphaFoldDB" id="A0A9X5BFJ7"/>
<dbReference type="PANTHER" id="PTHR43582">
    <property type="entry name" value="LINEARMYCIN RESISTANCE ATP-BINDING PROTEIN LNRL"/>
    <property type="match status" value="1"/>
</dbReference>
<proteinExistence type="predicted"/>
<dbReference type="PROSITE" id="PS00211">
    <property type="entry name" value="ABC_TRANSPORTER_1"/>
    <property type="match status" value="1"/>
</dbReference>
<dbReference type="GO" id="GO:0005524">
    <property type="term" value="F:ATP binding"/>
    <property type="evidence" value="ECO:0007669"/>
    <property type="project" value="UniProtKB-KW"/>
</dbReference>
<dbReference type="InterPro" id="IPR003439">
    <property type="entry name" value="ABC_transporter-like_ATP-bd"/>
</dbReference>
<keyword evidence="5" id="KW-1185">Reference proteome</keyword>
<dbReference type="InterPro" id="IPR027417">
    <property type="entry name" value="P-loop_NTPase"/>
</dbReference>
<dbReference type="SUPFAM" id="SSF52540">
    <property type="entry name" value="P-loop containing nucleoside triphosphate hydrolases"/>
    <property type="match status" value="1"/>
</dbReference>
<dbReference type="InterPro" id="IPR003593">
    <property type="entry name" value="AAA+_ATPase"/>
</dbReference>
<feature type="domain" description="ABC transporter" evidence="3">
    <location>
        <begin position="2"/>
        <end position="220"/>
    </location>
</feature>
<dbReference type="SMART" id="SM00382">
    <property type="entry name" value="AAA"/>
    <property type="match status" value="1"/>
</dbReference>
<keyword evidence="1" id="KW-0547">Nucleotide-binding</keyword>
<gene>
    <name evidence="4" type="ORF">D5281_08920</name>
</gene>
<evidence type="ECO:0000256" key="2">
    <source>
        <dbReference type="ARBA" id="ARBA00022840"/>
    </source>
</evidence>
<dbReference type="PROSITE" id="PS50893">
    <property type="entry name" value="ABC_TRANSPORTER_2"/>
    <property type="match status" value="1"/>
</dbReference>
<accession>A0A9X5BFJ7</accession>
<evidence type="ECO:0000313" key="5">
    <source>
        <dbReference type="Proteomes" id="UP001154420"/>
    </source>
</evidence>
<reference evidence="4" key="1">
    <citation type="submission" date="2018-09" db="EMBL/GenBank/DDBJ databases">
        <title>Murine metabolic-syndrome-specific gut microbial biobank.</title>
        <authorList>
            <person name="Liu C."/>
        </authorList>
    </citation>
    <scope>NUCLEOTIDE SEQUENCE</scope>
    <source>
        <strain evidence="4">D42-62</strain>
    </source>
</reference>